<dbReference type="SUPFAM" id="SSF81382">
    <property type="entry name" value="Skp1 dimerisation domain-like"/>
    <property type="match status" value="1"/>
</dbReference>
<reference evidence="5 6" key="1">
    <citation type="journal article" date="2015" name="Genome Biol.">
        <title>Comparative genomics of Steinernema reveals deeply conserved gene regulatory networks.</title>
        <authorList>
            <person name="Dillman A.R."/>
            <person name="Macchietto M."/>
            <person name="Porter C.F."/>
            <person name="Rogers A."/>
            <person name="Williams B."/>
            <person name="Antoshechkin I."/>
            <person name="Lee M.M."/>
            <person name="Goodwin Z."/>
            <person name="Lu X."/>
            <person name="Lewis E.E."/>
            <person name="Goodrich-Blair H."/>
            <person name="Stock S.P."/>
            <person name="Adams B.J."/>
            <person name="Sternberg P.W."/>
            <person name="Mortazavi A."/>
        </authorList>
    </citation>
    <scope>NUCLEOTIDE SEQUENCE [LARGE SCALE GENOMIC DNA]</scope>
    <source>
        <strain evidence="5 6">ALL</strain>
    </source>
</reference>
<dbReference type="InterPro" id="IPR036296">
    <property type="entry name" value="SKP1-like_dim_sf"/>
</dbReference>
<dbReference type="STRING" id="34508.A0A4V6XVU5"/>
<evidence type="ECO:0000256" key="1">
    <source>
        <dbReference type="ARBA" id="ARBA00009993"/>
    </source>
</evidence>
<reference evidence="5 6" key="2">
    <citation type="journal article" date="2019" name="G3 (Bethesda)">
        <title>Hybrid Assembly of the Genome of the Entomopathogenic Nematode Steinernema carpocapsae Identifies the X-Chromosome.</title>
        <authorList>
            <person name="Serra L."/>
            <person name="Macchietto M."/>
            <person name="Macias-Munoz A."/>
            <person name="McGill C.J."/>
            <person name="Rodriguez I.M."/>
            <person name="Rodriguez B."/>
            <person name="Murad R."/>
            <person name="Mortazavi A."/>
        </authorList>
    </citation>
    <scope>NUCLEOTIDE SEQUENCE [LARGE SCALE GENOMIC DNA]</scope>
    <source>
        <strain evidence="5 6">ALL</strain>
    </source>
</reference>
<evidence type="ECO:0000256" key="3">
    <source>
        <dbReference type="SAM" id="MobiDB-lite"/>
    </source>
</evidence>
<dbReference type="AlphaFoldDB" id="A0A4V6XVU5"/>
<dbReference type="SMART" id="SM00512">
    <property type="entry name" value="Skp1"/>
    <property type="match status" value="1"/>
</dbReference>
<feature type="domain" description="SKP1 component POZ" evidence="4">
    <location>
        <begin position="56"/>
        <end position="121"/>
    </location>
</feature>
<dbReference type="InterPro" id="IPR001232">
    <property type="entry name" value="SKP1-like"/>
</dbReference>
<feature type="compositionally biased region" description="Basic and acidic residues" evidence="3">
    <location>
        <begin position="200"/>
        <end position="209"/>
    </location>
</feature>
<dbReference type="OrthoDB" id="5788891at2759"/>
<comment type="similarity">
    <text evidence="1">Belongs to the SKP1 family.</text>
</comment>
<keyword evidence="6" id="KW-1185">Reference proteome</keyword>
<feature type="region of interest" description="Disordered" evidence="3">
    <location>
        <begin position="200"/>
        <end position="227"/>
    </location>
</feature>
<organism evidence="5 6">
    <name type="scientific">Steinernema carpocapsae</name>
    <name type="common">Entomopathogenic nematode</name>
    <dbReference type="NCBI Taxonomy" id="34508"/>
    <lineage>
        <taxon>Eukaryota</taxon>
        <taxon>Metazoa</taxon>
        <taxon>Ecdysozoa</taxon>
        <taxon>Nematoda</taxon>
        <taxon>Chromadorea</taxon>
        <taxon>Rhabditida</taxon>
        <taxon>Tylenchina</taxon>
        <taxon>Panagrolaimomorpha</taxon>
        <taxon>Strongyloidoidea</taxon>
        <taxon>Steinernematidae</taxon>
        <taxon>Steinernema</taxon>
    </lineage>
</organism>
<name>A0A4V6XVU5_STECR</name>
<dbReference type="GO" id="GO:0006511">
    <property type="term" value="P:ubiquitin-dependent protein catabolic process"/>
    <property type="evidence" value="ECO:0007669"/>
    <property type="project" value="InterPro"/>
</dbReference>
<sequence length="227" mass="25702">MRFNTSLRRSRCQMATLFGLLKPIYACPNRLISILQSRVILEMASTSTTSSSSTPIKLTSSDGKTFELKQEFVKKANMLKQMLADLGYSEEEGNYPDEGIPLPSVAGEALEKILEWLTLHEAEDPKTDEYRQMHRFNRNVKKEDIALLDKCFPRPKLADVINAAYYLEMPDLIDTLVKYTANNLEGKTAEQMSMWLEIPLKKDEKKKEAEDDGEGGSAGKRERADDA</sequence>
<dbReference type="Pfam" id="PF03931">
    <property type="entry name" value="Skp1_POZ"/>
    <property type="match status" value="1"/>
</dbReference>
<protein>
    <recommendedName>
        <fullName evidence="4">SKP1 component POZ domain-containing protein</fullName>
    </recommendedName>
</protein>
<dbReference type="InterPro" id="IPR016073">
    <property type="entry name" value="Skp1_comp_POZ"/>
</dbReference>
<comment type="caution">
    <text evidence="5">The sequence shown here is derived from an EMBL/GenBank/DDBJ whole genome shotgun (WGS) entry which is preliminary data.</text>
</comment>
<dbReference type="PANTHER" id="PTHR11165">
    <property type="entry name" value="SKP1"/>
    <property type="match status" value="1"/>
</dbReference>
<dbReference type="InterPro" id="IPR016897">
    <property type="entry name" value="SKP1"/>
</dbReference>
<keyword evidence="2" id="KW-0833">Ubl conjugation pathway</keyword>
<gene>
    <name evidence="5" type="ORF">L596_023614</name>
</gene>
<evidence type="ECO:0000313" key="6">
    <source>
        <dbReference type="Proteomes" id="UP000298663"/>
    </source>
</evidence>
<dbReference type="Gene3D" id="3.30.710.10">
    <property type="entry name" value="Potassium Channel Kv1.1, Chain A"/>
    <property type="match status" value="1"/>
</dbReference>
<dbReference type="EMBL" id="AZBU02000008">
    <property type="protein sequence ID" value="TKR67465.1"/>
    <property type="molecule type" value="Genomic_DNA"/>
</dbReference>
<dbReference type="InterPro" id="IPR011333">
    <property type="entry name" value="SKP1/BTB/POZ_sf"/>
</dbReference>
<dbReference type="SUPFAM" id="SSF54695">
    <property type="entry name" value="POZ domain"/>
    <property type="match status" value="1"/>
</dbReference>
<evidence type="ECO:0000259" key="4">
    <source>
        <dbReference type="Pfam" id="PF03931"/>
    </source>
</evidence>
<dbReference type="Proteomes" id="UP000298663">
    <property type="component" value="Unassembled WGS sequence"/>
</dbReference>
<evidence type="ECO:0000256" key="2">
    <source>
        <dbReference type="ARBA" id="ARBA00022786"/>
    </source>
</evidence>
<proteinExistence type="inferred from homology"/>
<evidence type="ECO:0000313" key="5">
    <source>
        <dbReference type="EMBL" id="TKR67465.1"/>
    </source>
</evidence>
<accession>A0A4V6XVU5</accession>